<comment type="caution">
    <text evidence="1">The sequence shown here is derived from an EMBL/GenBank/DDBJ whole genome shotgun (WGS) entry which is preliminary data.</text>
</comment>
<reference evidence="2" key="1">
    <citation type="submission" date="2017-10" db="EMBL/GenBank/DDBJ databases">
        <title>Rapid genome shrinkage in a self-fertile nematode reveals novel sperm competition proteins.</title>
        <authorList>
            <person name="Yin D."/>
            <person name="Schwarz E.M."/>
            <person name="Thomas C.G."/>
            <person name="Felde R.L."/>
            <person name="Korf I.F."/>
            <person name="Cutter A.D."/>
            <person name="Schartner C.M."/>
            <person name="Ralston E.J."/>
            <person name="Meyer B.J."/>
            <person name="Haag E.S."/>
        </authorList>
    </citation>
    <scope>NUCLEOTIDE SEQUENCE [LARGE SCALE GENOMIC DNA]</scope>
    <source>
        <strain evidence="2">JU1422</strain>
    </source>
</reference>
<name>A0A2G5TS97_9PELO</name>
<evidence type="ECO:0000313" key="2">
    <source>
        <dbReference type="Proteomes" id="UP000230233"/>
    </source>
</evidence>
<accession>A0A2G5TS97</accession>
<keyword evidence="2" id="KW-1185">Reference proteome</keyword>
<dbReference type="Proteomes" id="UP000230233">
    <property type="component" value="Chromosome V"/>
</dbReference>
<dbReference type="AlphaFoldDB" id="A0A2G5TS97"/>
<sequence>MPIFLAQWLNANCPEWKTAPLDLVNAHLWLQGPQEVIHVNGTMVNGILQMSNAEINMTVALSHWLDEHCPEWQNAPLPLVNAHLALLGPKAITLINGQVVVGTLQMAGVGMRLDYALDTDRKYLRTDEYAELRAQIYAAKKKDPRGIKMYHFLRIIRSIQLPAFDADLIFLYDSLKKQKKYCDFLSRNCLAVFNSRQNVKF</sequence>
<protein>
    <submittedName>
        <fullName evidence="1">Uncharacterized protein</fullName>
    </submittedName>
</protein>
<evidence type="ECO:0000313" key="1">
    <source>
        <dbReference type="EMBL" id="PIC30185.1"/>
    </source>
</evidence>
<gene>
    <name evidence="1" type="primary">Cnig_chr_V.g21517</name>
    <name evidence="1" type="ORF">B9Z55_021517</name>
</gene>
<organism evidence="1 2">
    <name type="scientific">Caenorhabditis nigoni</name>
    <dbReference type="NCBI Taxonomy" id="1611254"/>
    <lineage>
        <taxon>Eukaryota</taxon>
        <taxon>Metazoa</taxon>
        <taxon>Ecdysozoa</taxon>
        <taxon>Nematoda</taxon>
        <taxon>Chromadorea</taxon>
        <taxon>Rhabditida</taxon>
        <taxon>Rhabditina</taxon>
        <taxon>Rhabditomorpha</taxon>
        <taxon>Rhabditoidea</taxon>
        <taxon>Rhabditidae</taxon>
        <taxon>Peloderinae</taxon>
        <taxon>Caenorhabditis</taxon>
    </lineage>
</organism>
<dbReference type="EMBL" id="PDUG01000005">
    <property type="protein sequence ID" value="PIC30185.1"/>
    <property type="molecule type" value="Genomic_DNA"/>
</dbReference>
<proteinExistence type="predicted"/>